<keyword evidence="4" id="KW-0508">mRNA splicing</keyword>
<dbReference type="InterPro" id="IPR003891">
    <property type="entry name" value="Initiation_fac_eIF4g_MI"/>
</dbReference>
<evidence type="ECO:0000259" key="7">
    <source>
        <dbReference type="PROSITE" id="PS51366"/>
    </source>
</evidence>
<sequence>MASPGFTHVFAALVAVINSKLPEVGDLLIRRVILQFRRAYKRNDKIVTTAAIKFMAHLVNQKVVSELLALHIATLLLERVTDDSIEVCVAFMQEVGLALQELSGAGSLAIFERFRNILHEGEIDRRVQYVIEGLFEVRRKKFADYPAVVEELDLVAEEDQITHEVDLLDENIKGDEIINIFKAIPPEQYAGDEAKWKLISAEILGIEQDDDGSGSSDDSDDEETAAADARAQQKILDFTEQDLVNLRRSIYLVIMSSVHFEECVHKILKLNIAEGQEKEVCTMLIDCCAMEKMFNRFFALQAERLCRLNPAYQENFLEAFEVQFNTVHRLETNKLRNIGKFFSHLLYTDALPWSLMHQIRITEETTTSSSRIFIKVIFQELSEQWGVKKLVARLKDEEQQQFFTGLFPRDHPKNIRFAINYFTAIGLGVLTEDLRSYLEQAQSQQAAAGRAQAAEESSSESSSSSDSDSSDSDDSSDSSDSDDSDDSSDSE</sequence>
<organism evidence="8 9">
    <name type="scientific">Polarella glacialis</name>
    <name type="common">Dinoflagellate</name>
    <dbReference type="NCBI Taxonomy" id="89957"/>
    <lineage>
        <taxon>Eukaryota</taxon>
        <taxon>Sar</taxon>
        <taxon>Alveolata</taxon>
        <taxon>Dinophyceae</taxon>
        <taxon>Suessiales</taxon>
        <taxon>Suessiaceae</taxon>
        <taxon>Polarella</taxon>
    </lineage>
</organism>
<comment type="caution">
    <text evidence="8">The sequence shown here is derived from an EMBL/GenBank/DDBJ whole genome shotgun (WGS) entry which is preliminary data.</text>
</comment>
<evidence type="ECO:0000256" key="3">
    <source>
        <dbReference type="ARBA" id="ARBA00022664"/>
    </source>
</evidence>
<protein>
    <recommendedName>
        <fullName evidence="7">MI domain-containing protein</fullName>
    </recommendedName>
</protein>
<keyword evidence="5" id="KW-0539">Nucleus</keyword>
<evidence type="ECO:0000256" key="6">
    <source>
        <dbReference type="SAM" id="MobiDB-lite"/>
    </source>
</evidence>
<feature type="domain" description="MI" evidence="7">
    <location>
        <begin position="245"/>
        <end position="361"/>
    </location>
</feature>
<dbReference type="GO" id="GO:0003723">
    <property type="term" value="F:RNA binding"/>
    <property type="evidence" value="ECO:0007669"/>
    <property type="project" value="InterPro"/>
</dbReference>
<feature type="compositionally biased region" description="Low complexity" evidence="6">
    <location>
        <begin position="441"/>
        <end position="467"/>
    </location>
</feature>
<evidence type="ECO:0000256" key="2">
    <source>
        <dbReference type="ARBA" id="ARBA00006856"/>
    </source>
</evidence>
<dbReference type="InterPro" id="IPR050781">
    <property type="entry name" value="CWC22_splicing_factor"/>
</dbReference>
<dbReference type="AlphaFoldDB" id="A0A813ENB8"/>
<gene>
    <name evidence="8" type="ORF">PGLA1383_LOCUS17568</name>
</gene>
<evidence type="ECO:0000256" key="4">
    <source>
        <dbReference type="ARBA" id="ARBA00023187"/>
    </source>
</evidence>
<dbReference type="PROSITE" id="PS51366">
    <property type="entry name" value="MI"/>
    <property type="match status" value="1"/>
</dbReference>
<keyword evidence="9" id="KW-1185">Reference proteome</keyword>
<dbReference type="InterPro" id="IPR016024">
    <property type="entry name" value="ARM-type_fold"/>
</dbReference>
<dbReference type="OMA" id="DRYNDSQ"/>
<proteinExistence type="inferred from homology"/>
<dbReference type="Gene3D" id="1.25.40.180">
    <property type="match status" value="2"/>
</dbReference>
<dbReference type="Proteomes" id="UP000654075">
    <property type="component" value="Unassembled WGS sequence"/>
</dbReference>
<evidence type="ECO:0000313" key="9">
    <source>
        <dbReference type="Proteomes" id="UP000654075"/>
    </source>
</evidence>
<accession>A0A813ENB8</accession>
<dbReference type="PANTHER" id="PTHR18034">
    <property type="entry name" value="CELL CYCLE CONTROL PROTEIN CWF22-RELATED"/>
    <property type="match status" value="1"/>
</dbReference>
<dbReference type="Pfam" id="PF02847">
    <property type="entry name" value="MA3"/>
    <property type="match status" value="1"/>
</dbReference>
<keyword evidence="3" id="KW-0507">mRNA processing</keyword>
<dbReference type="InterPro" id="IPR003890">
    <property type="entry name" value="MIF4G-like_typ-3"/>
</dbReference>
<dbReference type="OrthoDB" id="1924287at2759"/>
<dbReference type="EMBL" id="CAJNNV010010890">
    <property type="protein sequence ID" value="CAE8599210.1"/>
    <property type="molecule type" value="Genomic_DNA"/>
</dbReference>
<evidence type="ECO:0000256" key="1">
    <source>
        <dbReference type="ARBA" id="ARBA00004123"/>
    </source>
</evidence>
<evidence type="ECO:0000313" key="8">
    <source>
        <dbReference type="EMBL" id="CAE8599210.1"/>
    </source>
</evidence>
<dbReference type="SUPFAM" id="SSF48371">
    <property type="entry name" value="ARM repeat"/>
    <property type="match status" value="1"/>
</dbReference>
<comment type="similarity">
    <text evidence="2">Belongs to the CWC22 family.</text>
</comment>
<feature type="compositionally biased region" description="Acidic residues" evidence="6">
    <location>
        <begin position="468"/>
        <end position="491"/>
    </location>
</feature>
<dbReference type="GO" id="GO:0000398">
    <property type="term" value="P:mRNA splicing, via spliceosome"/>
    <property type="evidence" value="ECO:0007669"/>
    <property type="project" value="TreeGrafter"/>
</dbReference>
<dbReference type="SMART" id="SM00544">
    <property type="entry name" value="MA3"/>
    <property type="match status" value="1"/>
</dbReference>
<evidence type="ECO:0000256" key="5">
    <source>
        <dbReference type="ARBA" id="ARBA00023242"/>
    </source>
</evidence>
<reference evidence="8" key="1">
    <citation type="submission" date="2021-02" db="EMBL/GenBank/DDBJ databases">
        <authorList>
            <person name="Dougan E. K."/>
            <person name="Rhodes N."/>
            <person name="Thang M."/>
            <person name="Chan C."/>
        </authorList>
    </citation>
    <scope>NUCLEOTIDE SEQUENCE</scope>
</reference>
<dbReference type="GO" id="GO:0071013">
    <property type="term" value="C:catalytic step 2 spliceosome"/>
    <property type="evidence" value="ECO:0007669"/>
    <property type="project" value="TreeGrafter"/>
</dbReference>
<name>A0A813ENB8_POLGL</name>
<dbReference type="PANTHER" id="PTHR18034:SF3">
    <property type="entry name" value="PRE-MRNA-SPLICING FACTOR CWC22 HOMOLOG"/>
    <property type="match status" value="1"/>
</dbReference>
<feature type="region of interest" description="Disordered" evidence="6">
    <location>
        <begin position="441"/>
        <end position="491"/>
    </location>
</feature>
<dbReference type="Pfam" id="PF02854">
    <property type="entry name" value="MIF4G"/>
    <property type="match status" value="1"/>
</dbReference>
<comment type="subcellular location">
    <subcellularLocation>
        <location evidence="1">Nucleus</location>
    </subcellularLocation>
</comment>